<protein>
    <submittedName>
        <fullName evidence="5">Lrp/AsnC family transcriptional regulator</fullName>
    </submittedName>
</protein>
<dbReference type="PROSITE" id="PS50956">
    <property type="entry name" value="HTH_ASNC_2"/>
    <property type="match status" value="1"/>
</dbReference>
<dbReference type="Proteomes" id="UP000323565">
    <property type="component" value="Chromosome"/>
</dbReference>
<accession>A0ABX5ZD50</accession>
<evidence type="ECO:0000256" key="2">
    <source>
        <dbReference type="ARBA" id="ARBA00023125"/>
    </source>
</evidence>
<evidence type="ECO:0000256" key="3">
    <source>
        <dbReference type="ARBA" id="ARBA00023163"/>
    </source>
</evidence>
<dbReference type="Gene3D" id="3.30.70.920">
    <property type="match status" value="1"/>
</dbReference>
<evidence type="ECO:0000256" key="1">
    <source>
        <dbReference type="ARBA" id="ARBA00023015"/>
    </source>
</evidence>
<dbReference type="SUPFAM" id="SSF54909">
    <property type="entry name" value="Dimeric alpha+beta barrel"/>
    <property type="match status" value="1"/>
</dbReference>
<reference evidence="5 6" key="1">
    <citation type="submission" date="2019-08" db="EMBL/GenBank/DDBJ databases">
        <title>Dermacoccus abyssi strain HZAU 226, whole genome Nanopore sequencing project.</title>
        <authorList>
            <person name="Guo A."/>
            <person name="Zhang X."/>
            <person name="Ruan Y."/>
            <person name="Liu W."/>
            <person name="Chen Q."/>
            <person name="Gu L."/>
        </authorList>
    </citation>
    <scope>NUCLEOTIDE SEQUENCE [LARGE SCALE GENOMIC DNA]</scope>
    <source>
        <strain evidence="5 6">HZAU 226</strain>
    </source>
</reference>
<gene>
    <name evidence="5" type="ORF">FV141_11745</name>
</gene>
<name>A0ABX5ZD50_9MICO</name>
<dbReference type="EMBL" id="CP043031">
    <property type="protein sequence ID" value="QEH94729.1"/>
    <property type="molecule type" value="Genomic_DNA"/>
</dbReference>
<dbReference type="InterPro" id="IPR019887">
    <property type="entry name" value="Tscrpt_reg_AsnC/Lrp_C"/>
</dbReference>
<dbReference type="PANTHER" id="PTHR30154:SF34">
    <property type="entry name" value="TRANSCRIPTIONAL REGULATOR AZLB"/>
    <property type="match status" value="1"/>
</dbReference>
<dbReference type="InterPro" id="IPR036390">
    <property type="entry name" value="WH_DNA-bd_sf"/>
</dbReference>
<keyword evidence="3" id="KW-0804">Transcription</keyword>
<dbReference type="CDD" id="cd00090">
    <property type="entry name" value="HTH_ARSR"/>
    <property type="match status" value="1"/>
</dbReference>
<evidence type="ECO:0000259" key="4">
    <source>
        <dbReference type="PROSITE" id="PS50956"/>
    </source>
</evidence>
<evidence type="ECO:0000313" key="6">
    <source>
        <dbReference type="Proteomes" id="UP000323565"/>
    </source>
</evidence>
<keyword evidence="6" id="KW-1185">Reference proteome</keyword>
<dbReference type="SMART" id="SM00344">
    <property type="entry name" value="HTH_ASNC"/>
    <property type="match status" value="1"/>
</dbReference>
<dbReference type="InterPro" id="IPR019888">
    <property type="entry name" value="Tscrpt_reg_AsnC-like"/>
</dbReference>
<dbReference type="PANTHER" id="PTHR30154">
    <property type="entry name" value="LEUCINE-RESPONSIVE REGULATORY PROTEIN"/>
    <property type="match status" value="1"/>
</dbReference>
<dbReference type="SUPFAM" id="SSF46785">
    <property type="entry name" value="Winged helix' DNA-binding domain"/>
    <property type="match status" value="1"/>
</dbReference>
<keyword evidence="2" id="KW-0238">DNA-binding</keyword>
<dbReference type="PRINTS" id="PR00033">
    <property type="entry name" value="HTHASNC"/>
</dbReference>
<dbReference type="Pfam" id="PF01037">
    <property type="entry name" value="AsnC_trans_reg"/>
    <property type="match status" value="1"/>
</dbReference>
<dbReference type="InterPro" id="IPR036388">
    <property type="entry name" value="WH-like_DNA-bd_sf"/>
</dbReference>
<organism evidence="5 6">
    <name type="scientific">Dermacoccus abyssi</name>
    <dbReference type="NCBI Taxonomy" id="322596"/>
    <lineage>
        <taxon>Bacteria</taxon>
        <taxon>Bacillati</taxon>
        <taxon>Actinomycetota</taxon>
        <taxon>Actinomycetes</taxon>
        <taxon>Micrococcales</taxon>
        <taxon>Dermacoccaceae</taxon>
        <taxon>Dermacoccus</taxon>
    </lineage>
</organism>
<sequence length="168" mass="18074">MSSAGDSQVRRPLLGPAWSPDAVDRRLVELLVEDGRMSNAELARRVGVPESTCSGRLRVLRERGVIAGVHADVDLGSLDVPLEAMIALRFTGHTRDDIDGFRAAVADVPGVLAAFHVTGENDFLVHVCTQSPDALRDIVLDHLAVLPGVVHAETSLIYERIRGARPLG</sequence>
<dbReference type="InterPro" id="IPR011008">
    <property type="entry name" value="Dimeric_a/b-barrel"/>
</dbReference>
<evidence type="ECO:0000313" key="5">
    <source>
        <dbReference type="EMBL" id="QEH94729.1"/>
    </source>
</evidence>
<keyword evidence="1" id="KW-0805">Transcription regulation</keyword>
<proteinExistence type="predicted"/>
<dbReference type="InterPro" id="IPR000485">
    <property type="entry name" value="AsnC-type_HTH_dom"/>
</dbReference>
<feature type="domain" description="HTH asnC-type" evidence="4">
    <location>
        <begin position="20"/>
        <end position="81"/>
    </location>
</feature>
<dbReference type="Gene3D" id="1.10.10.10">
    <property type="entry name" value="Winged helix-like DNA-binding domain superfamily/Winged helix DNA-binding domain"/>
    <property type="match status" value="1"/>
</dbReference>
<dbReference type="InterPro" id="IPR011991">
    <property type="entry name" value="ArsR-like_HTH"/>
</dbReference>
<dbReference type="Pfam" id="PF13404">
    <property type="entry name" value="HTH_AsnC-type"/>
    <property type="match status" value="1"/>
</dbReference>